<gene>
    <name evidence="2" type="ORF">AMEX_G15501</name>
</gene>
<proteinExistence type="predicted"/>
<comment type="caution">
    <text evidence="2">The sequence shown here is derived from an EMBL/GenBank/DDBJ whole genome shotgun (WGS) entry which is preliminary data.</text>
</comment>
<name>A0A8T2LG72_ASTMX</name>
<evidence type="ECO:0000313" key="3">
    <source>
        <dbReference type="Proteomes" id="UP000752171"/>
    </source>
</evidence>
<evidence type="ECO:0000256" key="1">
    <source>
        <dbReference type="SAM" id="MobiDB-lite"/>
    </source>
</evidence>
<dbReference type="Proteomes" id="UP000752171">
    <property type="component" value="Unassembled WGS sequence"/>
</dbReference>
<dbReference type="AlphaFoldDB" id="A0A8T2LG72"/>
<evidence type="ECO:0000313" key="2">
    <source>
        <dbReference type="EMBL" id="KAG9270540.1"/>
    </source>
</evidence>
<feature type="compositionally biased region" description="Polar residues" evidence="1">
    <location>
        <begin position="10"/>
        <end position="26"/>
    </location>
</feature>
<protein>
    <submittedName>
        <fullName evidence="2">Uncharacterized protein</fullName>
    </submittedName>
</protein>
<dbReference type="KEGG" id="amex:103042059"/>
<reference evidence="2 3" key="1">
    <citation type="submission" date="2021-07" db="EMBL/GenBank/DDBJ databases">
        <authorList>
            <person name="Imarazene B."/>
            <person name="Zahm M."/>
            <person name="Klopp C."/>
            <person name="Cabau C."/>
            <person name="Beille S."/>
            <person name="Jouanno E."/>
            <person name="Castinel A."/>
            <person name="Lluch J."/>
            <person name="Gil L."/>
            <person name="Kuchtly C."/>
            <person name="Lopez Roques C."/>
            <person name="Donnadieu C."/>
            <person name="Parrinello H."/>
            <person name="Journot L."/>
            <person name="Du K."/>
            <person name="Schartl M."/>
            <person name="Retaux S."/>
            <person name="Guiguen Y."/>
        </authorList>
    </citation>
    <scope>NUCLEOTIDE SEQUENCE [LARGE SCALE GENOMIC DNA]</scope>
    <source>
        <strain evidence="2">Pach_M1</strain>
        <tissue evidence="2">Testis</tissue>
    </source>
</reference>
<feature type="compositionally biased region" description="Low complexity" evidence="1">
    <location>
        <begin position="27"/>
        <end position="36"/>
    </location>
</feature>
<feature type="region of interest" description="Disordered" evidence="1">
    <location>
        <begin position="1"/>
        <end position="36"/>
    </location>
</feature>
<organism evidence="2 3">
    <name type="scientific">Astyanax mexicanus</name>
    <name type="common">Blind cave fish</name>
    <name type="synonym">Astyanax fasciatus mexicanus</name>
    <dbReference type="NCBI Taxonomy" id="7994"/>
    <lineage>
        <taxon>Eukaryota</taxon>
        <taxon>Metazoa</taxon>
        <taxon>Chordata</taxon>
        <taxon>Craniata</taxon>
        <taxon>Vertebrata</taxon>
        <taxon>Euteleostomi</taxon>
        <taxon>Actinopterygii</taxon>
        <taxon>Neopterygii</taxon>
        <taxon>Teleostei</taxon>
        <taxon>Ostariophysi</taxon>
        <taxon>Characiformes</taxon>
        <taxon>Characoidei</taxon>
        <taxon>Acestrorhamphidae</taxon>
        <taxon>Acestrorhamphinae</taxon>
        <taxon>Astyanax</taxon>
    </lineage>
</organism>
<sequence>MGKQRKKRPNPTQKIYGQRNGLQTAESISAPYSPSSLSSSISAFGGSHVSAQTLSHNSISGPMTINNFFGAVTPNASPPVKEDIPVAQQPFTASEESSVFMTPKSLEKETPYNLIPQQSKEAASRVNVSRRKLNFDEVIEPQQTLDDVNEMQGESVHSPAEEPSITGQIKCTKVIVSYCCECGAAIRRFKSKDFNVKCSKCKLNWNCAKVPCTCEAEITIELCSGETQMVALNDSLLRLIVSYNTEGYCDTNQIEEKILKMGNIRVDFENGKPKSVQVTPTLRVPL</sequence>
<accession>A0A8T2LG72</accession>
<dbReference type="EMBL" id="JAICCE010000012">
    <property type="protein sequence ID" value="KAG9270540.1"/>
    <property type="molecule type" value="Genomic_DNA"/>
</dbReference>